<name>A0ABT0DID9_9HYPH</name>
<proteinExistence type="predicted"/>
<dbReference type="GO" id="GO:0043819">
    <property type="term" value="F:precorrin-6A synthase (deacetylating) activity"/>
    <property type="evidence" value="ECO:0007669"/>
    <property type="project" value="UniProtKB-EC"/>
</dbReference>
<dbReference type="PANTHER" id="PTHR43467:SF1">
    <property type="entry name" value="PRECORRIN-6A SYNTHASE [DEACETYLATING]"/>
    <property type="match status" value="1"/>
</dbReference>
<evidence type="ECO:0000256" key="1">
    <source>
        <dbReference type="ARBA" id="ARBA00004953"/>
    </source>
</evidence>
<dbReference type="InterPro" id="IPR014777">
    <property type="entry name" value="4pyrrole_Mease_sub1"/>
</dbReference>
<dbReference type="InterPro" id="IPR012797">
    <property type="entry name" value="CobF"/>
</dbReference>
<protein>
    <recommendedName>
        <fullName evidence="6">Precorrin-6A synthase [deacetylating]</fullName>
        <ecNumber evidence="6">2.1.1.152</ecNumber>
    </recommendedName>
</protein>
<keyword evidence="3 6" id="KW-0489">Methyltransferase</keyword>
<sequence>MRSVLVIGIGMGEPDGLTARAAAAIGQAEVFFLLDKGEGAAELVAAREALIARFGRPGHRVVRAPSPPRRPASLAAACDDGARALYEAAVADWHAARAALLAGLIATRIGEDGTGALLVWGDPMLYDSTLRVLDAARAHAQAAGGPGFAVRVVPGITALQALCAAHAIPLNAIGEAVTLTTGRNVAQAKPGSLPATFAVLLDDGTGLAALLAQGWPGHVWWGASLGTPAEKLLAGPLAEVGAEILRARAEVKAARGWVMDVWVGCYN</sequence>
<dbReference type="NCBIfam" id="TIGR02434">
    <property type="entry name" value="CobF"/>
    <property type="match status" value="1"/>
</dbReference>
<comment type="function">
    <text evidence="6">Catalyzes the methylation of C-1 in precorrin-5 and the subsequent extrusion of acetic acid from the resulting intermediate to form cobalt-precorrin-6A.</text>
</comment>
<gene>
    <name evidence="8" type="primary">cobF</name>
    <name evidence="8" type="ORF">MWN33_02275</name>
</gene>
<comment type="pathway">
    <text evidence="1">Cofactor biosynthesis; adenosylcobalamin biosynthesis.</text>
</comment>
<dbReference type="RefSeq" id="WP_247198480.1">
    <property type="nucleotide sequence ID" value="NZ_JALKCG010000001.1"/>
</dbReference>
<feature type="domain" description="Tetrapyrrole methylase" evidence="7">
    <location>
        <begin position="4"/>
        <end position="240"/>
    </location>
</feature>
<dbReference type="InterPro" id="IPR000878">
    <property type="entry name" value="4pyrrol_Mease"/>
</dbReference>
<evidence type="ECO:0000256" key="2">
    <source>
        <dbReference type="ARBA" id="ARBA00022573"/>
    </source>
</evidence>
<keyword evidence="4 6" id="KW-0808">Transferase</keyword>
<keyword evidence="2" id="KW-0169">Cobalamin biosynthesis</keyword>
<dbReference type="PIRSF" id="PIRSF036525">
    <property type="entry name" value="CobF"/>
    <property type="match status" value="1"/>
</dbReference>
<dbReference type="EMBL" id="JALKCG010000001">
    <property type="protein sequence ID" value="MCK0206852.1"/>
    <property type="molecule type" value="Genomic_DNA"/>
</dbReference>
<keyword evidence="5 6" id="KW-0949">S-adenosyl-L-methionine</keyword>
<dbReference type="Gene3D" id="3.40.1010.10">
    <property type="entry name" value="Cobalt-precorrin-4 Transmethylase, Domain 1"/>
    <property type="match status" value="1"/>
</dbReference>
<dbReference type="CDD" id="cd11643">
    <property type="entry name" value="Precorrin-6A-synthase"/>
    <property type="match status" value="1"/>
</dbReference>
<reference evidence="9" key="2">
    <citation type="submission" date="2023-07" db="EMBL/GenBank/DDBJ databases">
        <title>Ancylobacter moscoviensis sp. nov., facultatively methylotrophic bacteria from activated sludge and the reclassification of Starkeya novella (Starkey 1934) Kelly et al. 2000 as Ancylobacter novellus comb. nov., Starkeya koreensis Im et al. 2006 as Ancylobacter koreensis comb.nov., Angulomicrobium tetraedrale Vasil'eva et al. 1986 as Ancylobacter tetraedralis comb. nov., Angulomicrobium amanitiforme Fritz et al. 2004 as Ancylobacter amanitiformis comb. nov. and Methylorhabdus multivorans Doronina et al. 1996 as Ancylobacter multivorans comb. nov. and emended description of the genus Ancylobacter.</title>
        <authorList>
            <person name="Doronina N."/>
            <person name="Chemodurova A."/>
            <person name="Grouzdev D."/>
            <person name="Koziaeva V."/>
            <person name="Shi W."/>
            <person name="Wu L."/>
            <person name="Kaparullina E."/>
        </authorList>
    </citation>
    <scope>NUCLEOTIDE SEQUENCE [LARGE SCALE GENOMIC DNA]</scope>
    <source>
        <strain evidence="9">Jip08</strain>
    </source>
</reference>
<evidence type="ECO:0000256" key="4">
    <source>
        <dbReference type="ARBA" id="ARBA00022679"/>
    </source>
</evidence>
<evidence type="ECO:0000313" key="8">
    <source>
        <dbReference type="EMBL" id="MCK0206852.1"/>
    </source>
</evidence>
<dbReference type="GO" id="GO:0032259">
    <property type="term" value="P:methylation"/>
    <property type="evidence" value="ECO:0007669"/>
    <property type="project" value="UniProtKB-KW"/>
</dbReference>
<reference evidence="8 9" key="1">
    <citation type="submission" date="2022-04" db="EMBL/GenBank/DDBJ databases">
        <authorList>
            <person name="Grouzdev D.S."/>
            <person name="Pantiukh K.S."/>
            <person name="Krutkina M.S."/>
        </authorList>
    </citation>
    <scope>NUCLEOTIDE SEQUENCE [LARGE SCALE GENOMIC DNA]</scope>
    <source>
        <strain evidence="8 9">Jip08</strain>
    </source>
</reference>
<dbReference type="EC" id="2.1.1.152" evidence="6"/>
<comment type="caution">
    <text evidence="8">The sequence shown here is derived from an EMBL/GenBank/DDBJ whole genome shotgun (WGS) entry which is preliminary data.</text>
</comment>
<dbReference type="InterPro" id="IPR014776">
    <property type="entry name" value="4pyrrole_Mease_sub2"/>
</dbReference>
<dbReference type="Proteomes" id="UP001202867">
    <property type="component" value="Unassembled WGS sequence"/>
</dbReference>
<keyword evidence="9" id="KW-1185">Reference proteome</keyword>
<dbReference type="PANTHER" id="PTHR43467">
    <property type="entry name" value="COBALT-PRECORRIN-2 C(20)-METHYLTRANSFERASE"/>
    <property type="match status" value="1"/>
</dbReference>
<dbReference type="Pfam" id="PF00590">
    <property type="entry name" value="TP_methylase"/>
    <property type="match status" value="1"/>
</dbReference>
<organism evidence="8 9">
    <name type="scientific">Ancylobacter koreensis</name>
    <dbReference type="NCBI Taxonomy" id="266121"/>
    <lineage>
        <taxon>Bacteria</taxon>
        <taxon>Pseudomonadati</taxon>
        <taxon>Pseudomonadota</taxon>
        <taxon>Alphaproteobacteria</taxon>
        <taxon>Hyphomicrobiales</taxon>
        <taxon>Xanthobacteraceae</taxon>
        <taxon>Ancylobacter</taxon>
    </lineage>
</organism>
<dbReference type="SUPFAM" id="SSF53790">
    <property type="entry name" value="Tetrapyrrole methylase"/>
    <property type="match status" value="1"/>
</dbReference>
<evidence type="ECO:0000256" key="5">
    <source>
        <dbReference type="ARBA" id="ARBA00022691"/>
    </source>
</evidence>
<dbReference type="InterPro" id="IPR035996">
    <property type="entry name" value="4pyrrol_Methylase_sf"/>
</dbReference>
<dbReference type="Gene3D" id="3.30.950.10">
    <property type="entry name" value="Methyltransferase, Cobalt-precorrin-4 Transmethylase, Domain 2"/>
    <property type="match status" value="1"/>
</dbReference>
<comment type="catalytic activity">
    <reaction evidence="6">
        <text>precorrin-5 + S-adenosyl-L-methionine + H2O = precorrin-6A + acetate + S-adenosyl-L-homocysteine + 2 H(+)</text>
        <dbReference type="Rhea" id="RHEA:18261"/>
        <dbReference type="ChEBI" id="CHEBI:15377"/>
        <dbReference type="ChEBI" id="CHEBI:15378"/>
        <dbReference type="ChEBI" id="CHEBI:30089"/>
        <dbReference type="ChEBI" id="CHEBI:57856"/>
        <dbReference type="ChEBI" id="CHEBI:59789"/>
        <dbReference type="ChEBI" id="CHEBI:77871"/>
        <dbReference type="ChEBI" id="CHEBI:77872"/>
        <dbReference type="EC" id="2.1.1.152"/>
    </reaction>
</comment>
<evidence type="ECO:0000256" key="3">
    <source>
        <dbReference type="ARBA" id="ARBA00022603"/>
    </source>
</evidence>
<accession>A0ABT0DID9</accession>
<evidence type="ECO:0000259" key="7">
    <source>
        <dbReference type="Pfam" id="PF00590"/>
    </source>
</evidence>
<evidence type="ECO:0000256" key="6">
    <source>
        <dbReference type="PIRNR" id="PIRNR036525"/>
    </source>
</evidence>
<evidence type="ECO:0000313" key="9">
    <source>
        <dbReference type="Proteomes" id="UP001202867"/>
    </source>
</evidence>